<dbReference type="GO" id="GO:0043122">
    <property type="term" value="P:regulation of canonical NF-kappaB signal transduction"/>
    <property type="evidence" value="ECO:0007669"/>
    <property type="project" value="UniProtKB-ARBA"/>
</dbReference>
<dbReference type="RefSeq" id="XP_008303879.1">
    <property type="nucleotide sequence ID" value="XM_008305657.1"/>
</dbReference>
<evidence type="ECO:0000256" key="3">
    <source>
        <dbReference type="SAM" id="MobiDB-lite"/>
    </source>
</evidence>
<reference evidence="5" key="1">
    <citation type="submission" date="2025-08" db="UniProtKB">
        <authorList>
            <consortium name="RefSeq"/>
        </authorList>
    </citation>
    <scope>IDENTIFICATION</scope>
</reference>
<accession>A0A9Y4U3J2</accession>
<proteinExistence type="predicted"/>
<dbReference type="Gene3D" id="1.20.5.990">
    <property type="entry name" value="Nemo cc2-lz domain - 1d5 darpin complex"/>
    <property type="match status" value="1"/>
</dbReference>
<dbReference type="AlphaFoldDB" id="A0A9Y4U3J2"/>
<name>A0A9Y4U3J2_9TELE</name>
<keyword evidence="1 2" id="KW-0175">Coiled coil</keyword>
<dbReference type="PANTHER" id="PTHR31882">
    <property type="entry name" value="TNFAIP3-INTERACTING PROTEIN COILED COIL FAMILY MEMBER"/>
    <property type="match status" value="1"/>
</dbReference>
<evidence type="ECO:0000256" key="1">
    <source>
        <dbReference type="ARBA" id="ARBA00023054"/>
    </source>
</evidence>
<protein>
    <submittedName>
        <fullName evidence="5">TNFAIP3-interacting protein 1-like</fullName>
    </submittedName>
</protein>
<evidence type="ECO:0000313" key="4">
    <source>
        <dbReference type="Proteomes" id="UP000694891"/>
    </source>
</evidence>
<feature type="region of interest" description="Disordered" evidence="3">
    <location>
        <begin position="42"/>
        <end position="70"/>
    </location>
</feature>
<feature type="coiled-coil region" evidence="2">
    <location>
        <begin position="220"/>
        <end position="247"/>
    </location>
</feature>
<dbReference type="Proteomes" id="UP000694891">
    <property type="component" value="Unplaced"/>
</dbReference>
<dbReference type="PANTHER" id="PTHR31882:SF2">
    <property type="entry name" value="TNFAIP3-INTERACTING PROTEIN 3"/>
    <property type="match status" value="1"/>
</dbReference>
<dbReference type="GO" id="GO:0006357">
    <property type="term" value="P:regulation of transcription by RNA polymerase II"/>
    <property type="evidence" value="ECO:0007669"/>
    <property type="project" value="TreeGrafter"/>
</dbReference>
<evidence type="ECO:0000313" key="5">
    <source>
        <dbReference type="RefSeq" id="XP_008303879.1"/>
    </source>
</evidence>
<dbReference type="GO" id="GO:0071222">
    <property type="term" value="P:cellular response to lipopolysaccharide"/>
    <property type="evidence" value="ECO:0007669"/>
    <property type="project" value="TreeGrafter"/>
</dbReference>
<gene>
    <name evidence="5" type="primary">LOC103375394</name>
</gene>
<feature type="region of interest" description="Disordered" evidence="3">
    <location>
        <begin position="1"/>
        <end position="24"/>
    </location>
</feature>
<dbReference type="GO" id="GO:0005737">
    <property type="term" value="C:cytoplasm"/>
    <property type="evidence" value="ECO:0007669"/>
    <property type="project" value="UniProtKB-ARBA"/>
</dbReference>
<evidence type="ECO:0000256" key="2">
    <source>
        <dbReference type="SAM" id="Coils"/>
    </source>
</evidence>
<organism evidence="4 5">
    <name type="scientific">Stegastes partitus</name>
    <name type="common">bicolor damselfish</name>
    <dbReference type="NCBI Taxonomy" id="144197"/>
    <lineage>
        <taxon>Eukaryota</taxon>
        <taxon>Metazoa</taxon>
        <taxon>Chordata</taxon>
        <taxon>Craniata</taxon>
        <taxon>Vertebrata</taxon>
        <taxon>Euteleostomi</taxon>
        <taxon>Actinopterygii</taxon>
        <taxon>Neopterygii</taxon>
        <taxon>Teleostei</taxon>
        <taxon>Neoteleostei</taxon>
        <taxon>Acanthomorphata</taxon>
        <taxon>Ovalentaria</taxon>
        <taxon>Pomacentridae</taxon>
        <taxon>Stegastes</taxon>
    </lineage>
</organism>
<keyword evidence="4" id="KW-1185">Reference proteome</keyword>
<dbReference type="GeneID" id="103375394"/>
<sequence>MSLLENSADRMPSKPAATKPAHRLYPSLPNIDRYEFCLPVGSSGPDLHPELQPESLPEDAPSEGSSPGSDVRMKAQILLLEEQRKELLSINERWAKEYRTMVRYYKEKVQALKALQQHQHYEEGEKQATLYKKIQFKMAEDNTQTGEVSCELLRAEKEAEELRVQNVALTRRGRHQHEEIRRLNKALQEAQLQSSSPLDGSSETLEDLWKHQAEVYKEDFLRERKDREKLKDKYLELEKKFKKVHNELHVHKSQVTPAQQPQPLLQCACTNKVKCADWEVRPVKQHHIQLQRRYTLDNK</sequence>